<reference evidence="1 2" key="1">
    <citation type="submission" date="2014-07" db="EMBL/GenBank/DDBJ databases">
        <title>Epilithonimonas lactis LMG 22401 Genome.</title>
        <authorList>
            <person name="Pipes S.E."/>
            <person name="Stropko S.J."/>
        </authorList>
    </citation>
    <scope>NUCLEOTIDE SEQUENCE [LARGE SCALE GENOMIC DNA]</scope>
    <source>
        <strain evidence="1 2">LMG 24401</strain>
    </source>
</reference>
<gene>
    <name evidence="1" type="ORF">IO89_14155</name>
</gene>
<evidence type="ECO:0000313" key="2">
    <source>
        <dbReference type="Proteomes" id="UP000028623"/>
    </source>
</evidence>
<accession>A0A085BFT8</accession>
<dbReference type="AlphaFoldDB" id="A0A085BFT8"/>
<name>A0A085BFT8_9FLAO</name>
<dbReference type="Pfam" id="PF11236">
    <property type="entry name" value="DUF3037"/>
    <property type="match status" value="1"/>
</dbReference>
<dbReference type="OrthoDB" id="9803207at2"/>
<dbReference type="RefSeq" id="WP_034977952.1">
    <property type="nucleotide sequence ID" value="NZ_FOFI01000001.1"/>
</dbReference>
<evidence type="ECO:0008006" key="3">
    <source>
        <dbReference type="Google" id="ProtNLM"/>
    </source>
</evidence>
<dbReference type="EMBL" id="JPLY01000004">
    <property type="protein sequence ID" value="KFC21333.1"/>
    <property type="molecule type" value="Genomic_DNA"/>
</dbReference>
<dbReference type="eggNOG" id="ENOG5032SI8">
    <property type="taxonomic scope" value="Bacteria"/>
</dbReference>
<dbReference type="STRING" id="421072.SAMN04488097_0736"/>
<dbReference type="Proteomes" id="UP000028623">
    <property type="component" value="Unassembled WGS sequence"/>
</dbReference>
<proteinExistence type="predicted"/>
<protein>
    <recommendedName>
        <fullName evidence="3">DUF3037 domain-containing protein</fullName>
    </recommendedName>
</protein>
<evidence type="ECO:0000313" key="1">
    <source>
        <dbReference type="EMBL" id="KFC21333.1"/>
    </source>
</evidence>
<dbReference type="InterPro" id="IPR021398">
    <property type="entry name" value="DUF3037"/>
</dbReference>
<keyword evidence="2" id="KW-1185">Reference proteome</keyword>
<organism evidence="1 2">
    <name type="scientific">Epilithonimonas lactis</name>
    <dbReference type="NCBI Taxonomy" id="421072"/>
    <lineage>
        <taxon>Bacteria</taxon>
        <taxon>Pseudomonadati</taxon>
        <taxon>Bacteroidota</taxon>
        <taxon>Flavobacteriia</taxon>
        <taxon>Flavobacteriales</taxon>
        <taxon>Weeksellaceae</taxon>
        <taxon>Chryseobacterium group</taxon>
        <taxon>Epilithonimonas</taxon>
    </lineage>
</organism>
<comment type="caution">
    <text evidence="1">The sequence shown here is derived from an EMBL/GenBank/DDBJ whole genome shotgun (WGS) entry which is preliminary data.</text>
</comment>
<sequence length="127" mass="14917">MQEQKLYEYAVIRLVPKPEREEFFNVGLILFSKREKFIKVKIHLCEEKFRVIHSKIDFDDVKKHLESFVNIANGEKSAGSIAQLEIPERFRWLTAVKSSIIQTSRPHPGASLDLEKTFERLFEELVL</sequence>